<keyword evidence="2 5" id="KW-0645">Protease</keyword>
<comment type="caution">
    <text evidence="5">The sequence shown here is derived from an EMBL/GenBank/DDBJ whole genome shotgun (WGS) entry which is preliminary data.</text>
</comment>
<sequence length="120" mass="13375">MKIAGYAAIFDHPDRGGDIIRKGAFKRSAKAGIPLLWQHDQAQRIGYVESIAEDERGLRVIAEIDDTAANKVAKGQGLSFGYRVQGMKRQEYRELIDLDLIEVSIVTHPMQPLARVLATE</sequence>
<reference evidence="6" key="1">
    <citation type="journal article" date="2019" name="Int. J. Syst. Evol. Microbiol.">
        <title>The Global Catalogue of Microorganisms (GCM) 10K type strain sequencing project: providing services to taxonomists for standard genome sequencing and annotation.</title>
        <authorList>
            <consortium name="The Broad Institute Genomics Platform"/>
            <consortium name="The Broad Institute Genome Sequencing Center for Infectious Disease"/>
            <person name="Wu L."/>
            <person name="Ma J."/>
        </authorList>
    </citation>
    <scope>NUCLEOTIDE SEQUENCE [LARGE SCALE GENOMIC DNA]</scope>
    <source>
        <strain evidence="6">CECT 8531</strain>
    </source>
</reference>
<keyword evidence="3" id="KW-0378">Hydrolase</keyword>
<accession>A0ABV8RE42</accession>
<dbReference type="InterPro" id="IPR006433">
    <property type="entry name" value="Prohead_protease"/>
</dbReference>
<dbReference type="GO" id="GO:0006508">
    <property type="term" value="P:proteolysis"/>
    <property type="evidence" value="ECO:0007669"/>
    <property type="project" value="UniProtKB-KW"/>
</dbReference>
<evidence type="ECO:0000256" key="2">
    <source>
        <dbReference type="ARBA" id="ARBA00022670"/>
    </source>
</evidence>
<organism evidence="5 6">
    <name type="scientific">Sphingorhabdus arenilitoris</name>
    <dbReference type="NCBI Taxonomy" id="1490041"/>
    <lineage>
        <taxon>Bacteria</taxon>
        <taxon>Pseudomonadati</taxon>
        <taxon>Pseudomonadota</taxon>
        <taxon>Alphaproteobacteria</taxon>
        <taxon>Sphingomonadales</taxon>
        <taxon>Sphingomonadaceae</taxon>
        <taxon>Sphingorhabdus</taxon>
    </lineage>
</organism>
<dbReference type="InterPro" id="IPR054613">
    <property type="entry name" value="Peptidase_S78_dom"/>
</dbReference>
<keyword evidence="1" id="KW-1188">Viral release from host cell</keyword>
<keyword evidence="6" id="KW-1185">Reference proteome</keyword>
<dbReference type="Proteomes" id="UP001595887">
    <property type="component" value="Unassembled WGS sequence"/>
</dbReference>
<dbReference type="GO" id="GO:0008233">
    <property type="term" value="F:peptidase activity"/>
    <property type="evidence" value="ECO:0007669"/>
    <property type="project" value="UniProtKB-KW"/>
</dbReference>
<evidence type="ECO:0000259" key="4">
    <source>
        <dbReference type="Pfam" id="PF04586"/>
    </source>
</evidence>
<name>A0ABV8RE42_9SPHN</name>
<evidence type="ECO:0000256" key="1">
    <source>
        <dbReference type="ARBA" id="ARBA00022612"/>
    </source>
</evidence>
<protein>
    <submittedName>
        <fullName evidence="5">HK97 family phage prohead protease</fullName>
    </submittedName>
</protein>
<proteinExistence type="predicted"/>
<dbReference type="EMBL" id="JBHSDH010000012">
    <property type="protein sequence ID" value="MFC4291495.1"/>
    <property type="molecule type" value="Genomic_DNA"/>
</dbReference>
<dbReference type="SUPFAM" id="SSF50789">
    <property type="entry name" value="Herpes virus serine proteinase, assemblin"/>
    <property type="match status" value="1"/>
</dbReference>
<evidence type="ECO:0000256" key="3">
    <source>
        <dbReference type="ARBA" id="ARBA00022801"/>
    </source>
</evidence>
<feature type="domain" description="Prohead serine protease" evidence="4">
    <location>
        <begin position="3"/>
        <end position="116"/>
    </location>
</feature>
<evidence type="ECO:0000313" key="6">
    <source>
        <dbReference type="Proteomes" id="UP001595887"/>
    </source>
</evidence>
<gene>
    <name evidence="5" type="ORF">ACFOWX_03605</name>
</gene>
<dbReference type="RefSeq" id="WP_381421386.1">
    <property type="nucleotide sequence ID" value="NZ_JBHSDH010000012.1"/>
</dbReference>
<evidence type="ECO:0000313" key="5">
    <source>
        <dbReference type="EMBL" id="MFC4291495.1"/>
    </source>
</evidence>
<dbReference type="NCBIfam" id="TIGR01543">
    <property type="entry name" value="proheadase_HK97"/>
    <property type="match status" value="1"/>
</dbReference>
<dbReference type="Pfam" id="PF04586">
    <property type="entry name" value="Peptidase_S78"/>
    <property type="match status" value="1"/>
</dbReference>